<feature type="domain" description="ABM" evidence="1">
    <location>
        <begin position="11"/>
        <end position="102"/>
    </location>
</feature>
<reference evidence="2 3" key="1">
    <citation type="submission" date="2024-10" db="EMBL/GenBank/DDBJ databases">
        <authorList>
            <person name="Topkara A.R."/>
            <person name="Saygin H."/>
        </authorList>
    </citation>
    <scope>NUCLEOTIDE SEQUENCE [LARGE SCALE GENOMIC DNA]</scope>
    <source>
        <strain evidence="2 3">M3C6</strain>
    </source>
</reference>
<dbReference type="EMBL" id="JBICRM010000066">
    <property type="protein sequence ID" value="MFG1711044.1"/>
    <property type="molecule type" value="Genomic_DNA"/>
</dbReference>
<evidence type="ECO:0000259" key="1">
    <source>
        <dbReference type="PROSITE" id="PS51725"/>
    </source>
</evidence>
<dbReference type="SUPFAM" id="SSF54909">
    <property type="entry name" value="Dimeric alpha+beta barrel"/>
    <property type="match status" value="1"/>
</dbReference>
<dbReference type="Proteomes" id="UP001603978">
    <property type="component" value="Unassembled WGS sequence"/>
</dbReference>
<organism evidence="2 3">
    <name type="scientific">Nonomuraea marmarensis</name>
    <dbReference type="NCBI Taxonomy" id="3351344"/>
    <lineage>
        <taxon>Bacteria</taxon>
        <taxon>Bacillati</taxon>
        <taxon>Actinomycetota</taxon>
        <taxon>Actinomycetes</taxon>
        <taxon>Streptosporangiales</taxon>
        <taxon>Streptosporangiaceae</taxon>
        <taxon>Nonomuraea</taxon>
    </lineage>
</organism>
<gene>
    <name evidence="2" type="ORF">ACFLIM_48590</name>
</gene>
<dbReference type="Pfam" id="PF03992">
    <property type="entry name" value="ABM"/>
    <property type="match status" value="1"/>
</dbReference>
<evidence type="ECO:0000313" key="2">
    <source>
        <dbReference type="EMBL" id="MFG1711044.1"/>
    </source>
</evidence>
<dbReference type="Gene3D" id="3.30.70.100">
    <property type="match status" value="1"/>
</dbReference>
<comment type="caution">
    <text evidence="2">The sequence shown here is derived from an EMBL/GenBank/DDBJ whole genome shotgun (WGS) entry which is preliminary data.</text>
</comment>
<keyword evidence="2" id="KW-0560">Oxidoreductase</keyword>
<sequence>MAATSPQPDAMTLINVFVVEPDNQQKLVEMLTWAAENVMGKQPGYRSAHIHRSLDGTKVAVYAQWRSREDFEGLANNADAAAHMGRVRALASFEPVLYEDVFTHQTTTDPSAPVAG</sequence>
<keyword evidence="2" id="KW-0503">Monooxygenase</keyword>
<accession>A0ABW7AVH2</accession>
<name>A0ABW7AVH2_9ACTN</name>
<dbReference type="EC" id="1.14.-.-" evidence="2"/>
<dbReference type="RefSeq" id="WP_393177441.1">
    <property type="nucleotide sequence ID" value="NZ_JBICRM010000066.1"/>
</dbReference>
<dbReference type="PROSITE" id="PS51725">
    <property type="entry name" value="ABM"/>
    <property type="match status" value="1"/>
</dbReference>
<keyword evidence="3" id="KW-1185">Reference proteome</keyword>
<evidence type="ECO:0000313" key="3">
    <source>
        <dbReference type="Proteomes" id="UP001603978"/>
    </source>
</evidence>
<protein>
    <submittedName>
        <fullName evidence="2">Antibiotic biosynthesis monooxygenase family protein</fullName>
        <ecNumber evidence="2">1.14.-.-</ecNumber>
    </submittedName>
</protein>
<dbReference type="InterPro" id="IPR007138">
    <property type="entry name" value="ABM_dom"/>
</dbReference>
<dbReference type="InterPro" id="IPR011008">
    <property type="entry name" value="Dimeric_a/b-barrel"/>
</dbReference>
<proteinExistence type="predicted"/>
<dbReference type="GO" id="GO:0004497">
    <property type="term" value="F:monooxygenase activity"/>
    <property type="evidence" value="ECO:0007669"/>
    <property type="project" value="UniProtKB-KW"/>
</dbReference>